<keyword evidence="2" id="KW-1185">Reference proteome</keyword>
<sequence>MIAPIRICVPIPERENAHLTIPFPLFSPKRVKISLRTAITAIFASANANLVHNQNTLLFFCWKARSISRHLVNPDAAPANVPRPERYRLLEYPSKKSNLAKICRWSRTELPVSNPSPIESVPLRNTPRFREDLAHRTGGTLLIAATHHVRARKLIKCVDPDCLCAREGFFQFLPAFLSCRIG</sequence>
<dbReference type="Proteomes" id="UP000499080">
    <property type="component" value="Unassembled WGS sequence"/>
</dbReference>
<gene>
    <name evidence="1" type="ORF">AVEN_35109_1</name>
</gene>
<comment type="caution">
    <text evidence="1">The sequence shown here is derived from an EMBL/GenBank/DDBJ whole genome shotgun (WGS) entry which is preliminary data.</text>
</comment>
<evidence type="ECO:0000313" key="2">
    <source>
        <dbReference type="Proteomes" id="UP000499080"/>
    </source>
</evidence>
<name>A0A4Y2I5F2_ARAVE</name>
<organism evidence="1 2">
    <name type="scientific">Araneus ventricosus</name>
    <name type="common">Orbweaver spider</name>
    <name type="synonym">Epeira ventricosa</name>
    <dbReference type="NCBI Taxonomy" id="182803"/>
    <lineage>
        <taxon>Eukaryota</taxon>
        <taxon>Metazoa</taxon>
        <taxon>Ecdysozoa</taxon>
        <taxon>Arthropoda</taxon>
        <taxon>Chelicerata</taxon>
        <taxon>Arachnida</taxon>
        <taxon>Araneae</taxon>
        <taxon>Araneomorphae</taxon>
        <taxon>Entelegynae</taxon>
        <taxon>Araneoidea</taxon>
        <taxon>Araneidae</taxon>
        <taxon>Araneus</taxon>
    </lineage>
</organism>
<dbReference type="AlphaFoldDB" id="A0A4Y2I5F2"/>
<protein>
    <submittedName>
        <fullName evidence="1">Uncharacterized protein</fullName>
    </submittedName>
</protein>
<reference evidence="1 2" key="1">
    <citation type="journal article" date="2019" name="Sci. Rep.">
        <title>Orb-weaving spider Araneus ventricosus genome elucidates the spidroin gene catalogue.</title>
        <authorList>
            <person name="Kono N."/>
            <person name="Nakamura H."/>
            <person name="Ohtoshi R."/>
            <person name="Moran D.A.P."/>
            <person name="Shinohara A."/>
            <person name="Yoshida Y."/>
            <person name="Fujiwara M."/>
            <person name="Mori M."/>
            <person name="Tomita M."/>
            <person name="Arakawa K."/>
        </authorList>
    </citation>
    <scope>NUCLEOTIDE SEQUENCE [LARGE SCALE GENOMIC DNA]</scope>
</reference>
<accession>A0A4Y2I5F2</accession>
<proteinExistence type="predicted"/>
<dbReference type="EMBL" id="BGPR01002412">
    <property type="protein sequence ID" value="GBM73001.1"/>
    <property type="molecule type" value="Genomic_DNA"/>
</dbReference>
<evidence type="ECO:0000313" key="1">
    <source>
        <dbReference type="EMBL" id="GBM73001.1"/>
    </source>
</evidence>